<feature type="non-terminal residue" evidence="2">
    <location>
        <position position="315"/>
    </location>
</feature>
<dbReference type="GeneID" id="54301988"/>
<dbReference type="RefSeq" id="XP_033392318.1">
    <property type="nucleotide sequence ID" value="XM_033544492.1"/>
</dbReference>
<organism evidence="2 3">
    <name type="scientific">Aplosporella prunicola CBS 121167</name>
    <dbReference type="NCBI Taxonomy" id="1176127"/>
    <lineage>
        <taxon>Eukaryota</taxon>
        <taxon>Fungi</taxon>
        <taxon>Dikarya</taxon>
        <taxon>Ascomycota</taxon>
        <taxon>Pezizomycotina</taxon>
        <taxon>Dothideomycetes</taxon>
        <taxon>Dothideomycetes incertae sedis</taxon>
        <taxon>Botryosphaeriales</taxon>
        <taxon>Aplosporellaceae</taxon>
        <taxon>Aplosporella</taxon>
    </lineage>
</organism>
<feature type="signal peptide" evidence="1">
    <location>
        <begin position="1"/>
        <end position="20"/>
    </location>
</feature>
<accession>A0A6A6AXV0</accession>
<sequence>MRTSFALLALANTFASTSSAIPLQRGSEQCQDDIDRSDFVRSRYCYSLISGSDQDFCERFERTPQENRRHVGGCSPVRIEEVCKYLPKSVSSAASTAGTGSGAYTFSASTVTSASSGSAPSFPFSASHGTYTVQGSSSAQASQGVYDASASTILLPSTAVVSSISSPLRASQQQSSSPSLSGSSNGIPLAISNAKAGSTNIVVPGVASTAVVPSLSTSTAYYTTTMTVSEVGLPVSTKTVTLTELFTVIPPGTFTEISPAPASPSVTLVEVTVSAGTTYYETVYLMATSETGVRSSSAASSLASTISTVFGSSTP</sequence>
<keyword evidence="1" id="KW-0732">Signal</keyword>
<protein>
    <submittedName>
        <fullName evidence="2">Uncharacterized protein</fullName>
    </submittedName>
</protein>
<reference evidence="2" key="1">
    <citation type="journal article" date="2020" name="Stud. Mycol.">
        <title>101 Dothideomycetes genomes: a test case for predicting lifestyles and emergence of pathogens.</title>
        <authorList>
            <person name="Haridas S."/>
            <person name="Albert R."/>
            <person name="Binder M."/>
            <person name="Bloem J."/>
            <person name="Labutti K."/>
            <person name="Salamov A."/>
            <person name="Andreopoulos B."/>
            <person name="Baker S."/>
            <person name="Barry K."/>
            <person name="Bills G."/>
            <person name="Bluhm B."/>
            <person name="Cannon C."/>
            <person name="Castanera R."/>
            <person name="Culley D."/>
            <person name="Daum C."/>
            <person name="Ezra D."/>
            <person name="Gonzalez J."/>
            <person name="Henrissat B."/>
            <person name="Kuo A."/>
            <person name="Liang C."/>
            <person name="Lipzen A."/>
            <person name="Lutzoni F."/>
            <person name="Magnuson J."/>
            <person name="Mondo S."/>
            <person name="Nolan M."/>
            <person name="Ohm R."/>
            <person name="Pangilinan J."/>
            <person name="Park H.-J."/>
            <person name="Ramirez L."/>
            <person name="Alfaro M."/>
            <person name="Sun H."/>
            <person name="Tritt A."/>
            <person name="Yoshinaga Y."/>
            <person name="Zwiers L.-H."/>
            <person name="Turgeon B."/>
            <person name="Goodwin S."/>
            <person name="Spatafora J."/>
            <person name="Crous P."/>
            <person name="Grigoriev I."/>
        </authorList>
    </citation>
    <scope>NUCLEOTIDE SEQUENCE</scope>
    <source>
        <strain evidence="2">CBS 121167</strain>
    </source>
</reference>
<name>A0A6A6AXV0_9PEZI</name>
<keyword evidence="3" id="KW-1185">Reference proteome</keyword>
<evidence type="ECO:0000313" key="2">
    <source>
        <dbReference type="EMBL" id="KAF2136600.1"/>
    </source>
</evidence>
<evidence type="ECO:0000256" key="1">
    <source>
        <dbReference type="SAM" id="SignalP"/>
    </source>
</evidence>
<dbReference type="AlphaFoldDB" id="A0A6A6AXV0"/>
<gene>
    <name evidence="2" type="ORF">K452DRAFT_322314</name>
</gene>
<dbReference type="Proteomes" id="UP000799438">
    <property type="component" value="Unassembled WGS sequence"/>
</dbReference>
<evidence type="ECO:0000313" key="3">
    <source>
        <dbReference type="Proteomes" id="UP000799438"/>
    </source>
</evidence>
<feature type="chain" id="PRO_5025503111" evidence="1">
    <location>
        <begin position="21"/>
        <end position="315"/>
    </location>
</feature>
<proteinExistence type="predicted"/>
<dbReference type="EMBL" id="ML995516">
    <property type="protein sequence ID" value="KAF2136600.1"/>
    <property type="molecule type" value="Genomic_DNA"/>
</dbReference>